<organism evidence="8 9">
    <name type="scientific">Cryptosporidium meleagridis</name>
    <dbReference type="NCBI Taxonomy" id="93969"/>
    <lineage>
        <taxon>Eukaryota</taxon>
        <taxon>Sar</taxon>
        <taxon>Alveolata</taxon>
        <taxon>Apicomplexa</taxon>
        <taxon>Conoidasida</taxon>
        <taxon>Coccidia</taxon>
        <taxon>Eucoccidiorida</taxon>
        <taxon>Eimeriorina</taxon>
        <taxon>Cryptosporidiidae</taxon>
        <taxon>Cryptosporidium</taxon>
    </lineage>
</organism>
<reference evidence="8 9" key="1">
    <citation type="submission" date="2014-04" db="EMBL/GenBank/DDBJ databases">
        <title>Comparative Genomics of Cryptosporidium Species.</title>
        <authorList>
            <person name="Silva J.C."/>
            <person name="Su Q."/>
            <person name="Chalmers R."/>
            <person name="Chibucos M.C."/>
            <person name="Elwin K."/>
            <person name="Godinez A."/>
            <person name="Guo F."/>
            <person name="Huynh K."/>
            <person name="Orvis J."/>
            <person name="Ott S."/>
            <person name="Sadzewicz L."/>
            <person name="Sengamalay N."/>
            <person name="Shetty A."/>
            <person name="Sun M."/>
            <person name="Tallon L."/>
            <person name="Xiao L."/>
            <person name="Zhang H."/>
            <person name="Fraser C.M."/>
            <person name="Zhu G."/>
            <person name="Kissinger J."/>
            <person name="Widmer G."/>
        </authorList>
    </citation>
    <scope>NUCLEOTIDE SEQUENCE [LARGE SCALE GENOMIC DNA]</scope>
    <source>
        <strain evidence="8 9">UKMEL1</strain>
    </source>
</reference>
<evidence type="ECO:0000256" key="5">
    <source>
        <dbReference type="ARBA" id="ARBA00022989"/>
    </source>
</evidence>
<proteinExistence type="inferred from homology"/>
<accession>A0A2P4YW98</accession>
<dbReference type="GO" id="GO:0005739">
    <property type="term" value="C:mitochondrion"/>
    <property type="evidence" value="ECO:0007669"/>
    <property type="project" value="GOC"/>
</dbReference>
<comment type="similarity">
    <text evidence="2">Belongs to the EMC6 family.</text>
</comment>
<evidence type="ECO:0000256" key="2">
    <source>
        <dbReference type="ARBA" id="ARBA00009436"/>
    </source>
</evidence>
<keyword evidence="6 7" id="KW-0472">Membrane</keyword>
<dbReference type="InterPro" id="IPR010742">
    <property type="entry name" value="RCAF1"/>
</dbReference>
<keyword evidence="3 7" id="KW-0812">Transmembrane</keyword>
<dbReference type="Proteomes" id="UP000236928">
    <property type="component" value="Unassembled WGS sequence"/>
</dbReference>
<comment type="caution">
    <text evidence="8">The sequence shown here is derived from an EMBL/GenBank/DDBJ whole genome shotgun (WGS) entry which is preliminary data.</text>
</comment>
<dbReference type="PANTHER" id="PTHR12906:SF0">
    <property type="entry name" value="GEL COMPLEX SUBUNIT OPTI"/>
    <property type="match status" value="1"/>
</dbReference>
<protein>
    <submittedName>
        <fullName evidence="8">Rab5-interacting protein (Rab5ip) family protein</fullName>
    </submittedName>
</protein>
<dbReference type="VEuPathDB" id="CryptoDB:CmeUKMEL1_00590"/>
<dbReference type="PANTHER" id="PTHR12906">
    <property type="entry name" value="PROTEIN C20ORF24 RAB5-INTERACTING PROTEIN"/>
    <property type="match status" value="1"/>
</dbReference>
<comment type="subcellular location">
    <subcellularLocation>
        <location evidence="1">Endoplasmic reticulum membrane</location>
        <topology evidence="1">Multi-pass membrane protein</topology>
    </subcellularLocation>
</comment>
<evidence type="ECO:0000256" key="4">
    <source>
        <dbReference type="ARBA" id="ARBA00022824"/>
    </source>
</evidence>
<evidence type="ECO:0000313" key="8">
    <source>
        <dbReference type="EMBL" id="POM82077.1"/>
    </source>
</evidence>
<dbReference type="InterPro" id="IPR029008">
    <property type="entry name" value="EMC6-like"/>
</dbReference>
<dbReference type="GO" id="GO:0005789">
    <property type="term" value="C:endoplasmic reticulum membrane"/>
    <property type="evidence" value="ECO:0007669"/>
    <property type="project" value="UniProtKB-SubCell"/>
</dbReference>
<dbReference type="EMBL" id="JIBK01000002">
    <property type="protein sequence ID" value="POM82077.1"/>
    <property type="molecule type" value="Genomic_DNA"/>
</dbReference>
<feature type="transmembrane region" description="Helical" evidence="7">
    <location>
        <begin position="102"/>
        <end position="125"/>
    </location>
</feature>
<evidence type="ECO:0000256" key="1">
    <source>
        <dbReference type="ARBA" id="ARBA00004477"/>
    </source>
</evidence>
<evidence type="ECO:0000256" key="3">
    <source>
        <dbReference type="ARBA" id="ARBA00022692"/>
    </source>
</evidence>
<gene>
    <name evidence="8" type="ORF">CmeUKMEL1_00590</name>
</gene>
<evidence type="ECO:0000313" key="9">
    <source>
        <dbReference type="Proteomes" id="UP000236928"/>
    </source>
</evidence>
<sequence length="127" mass="14435">MTINQQKFFESIHEKITNNRNYSLLFKAIKADATFEWTRDEVSLITYWVLQICAFLFGIGCGIFGLKGATVLISAILGLVFIGITYLNLLDIPERILDPTEIVIENVATCLVTFILSWTTLYTLIHK</sequence>
<name>A0A2P4YW98_9CRYT</name>
<evidence type="ECO:0000256" key="7">
    <source>
        <dbReference type="SAM" id="Phobius"/>
    </source>
</evidence>
<evidence type="ECO:0000256" key="6">
    <source>
        <dbReference type="ARBA" id="ARBA00023136"/>
    </source>
</evidence>
<dbReference type="AlphaFoldDB" id="A0A2P4YW98"/>
<keyword evidence="4" id="KW-0256">Endoplasmic reticulum</keyword>
<keyword evidence="5 7" id="KW-1133">Transmembrane helix</keyword>
<dbReference type="GO" id="GO:0097250">
    <property type="term" value="P:mitochondrial respirasome assembly"/>
    <property type="evidence" value="ECO:0007669"/>
    <property type="project" value="InterPro"/>
</dbReference>
<dbReference type="OrthoDB" id="286395at2759"/>
<keyword evidence="9" id="KW-1185">Reference proteome</keyword>
<feature type="transmembrane region" description="Helical" evidence="7">
    <location>
        <begin position="71"/>
        <end position="90"/>
    </location>
</feature>
<feature type="transmembrane region" description="Helical" evidence="7">
    <location>
        <begin position="45"/>
        <end position="64"/>
    </location>
</feature>
<dbReference type="Pfam" id="PF07019">
    <property type="entry name" value="EMC6"/>
    <property type="match status" value="1"/>
</dbReference>